<evidence type="ECO:0008006" key="3">
    <source>
        <dbReference type="Google" id="ProtNLM"/>
    </source>
</evidence>
<organism evidence="1 2">
    <name type="scientific">Methylobacterium indicum</name>
    <dbReference type="NCBI Taxonomy" id="1775910"/>
    <lineage>
        <taxon>Bacteria</taxon>
        <taxon>Pseudomonadati</taxon>
        <taxon>Pseudomonadota</taxon>
        <taxon>Alphaproteobacteria</taxon>
        <taxon>Hyphomicrobiales</taxon>
        <taxon>Methylobacteriaceae</taxon>
        <taxon>Methylobacterium</taxon>
    </lineage>
</organism>
<dbReference type="InterPro" id="IPR059166">
    <property type="entry name" value="PLD-like_cat"/>
</dbReference>
<dbReference type="Proteomes" id="UP000663508">
    <property type="component" value="Chromosome"/>
</dbReference>
<dbReference type="RefSeq" id="WP_207179729.1">
    <property type="nucleotide sequence ID" value="NZ_AP024145.1"/>
</dbReference>
<protein>
    <recommendedName>
        <fullName evidence="3">PLD phosphodiesterase domain-containing protein</fullName>
    </recommendedName>
</protein>
<dbReference type="KEGG" id="mind:mvi_51730"/>
<name>A0A8H8WZC3_9HYPH</name>
<proteinExistence type="predicted"/>
<sequence>MSTSRPWRGQPYLDELRPAPGWDVDLALFATYSLDLSALGAALLTLCGRNDGDGSGSIADFAQAVEALRGRARFMVQRGRIARPSRLPVLAGILDQFVVEIPYDEEHRSWHPKAALVRYACDRGTMWRLWLGSRNLTRSTDLDVGLLLESTTGRRKGGRRVAGIGTVGRLLAGRSGLPDLDVDAIVVELEAARWLSPDGVEVTRIDVADEGTGMRQAPAQGPLDAITVVSPFLDATFLRRAGAWGDEGTRRTLVSTRQALTAAAQARSSPLHRFDRILALDAPIPPLDVADAADAASPAPLDDADPQTPSLHAKLFCFERNGKATLLVGSANATSRAWEGRNAELLAELTGGAAVTEGLGHLTGSASPVAFADLKEAPPAEPGPREALELLRRRLVGAWSPRLVRDGPAFAVETDAPIPRLPDGARLLAGLATTDLSPWPEGATRLPLGDIPASRHTDLLRCELRTDAAAVGWMQRAPVSPPLDSDRDAVALSSLMGFSAFQAWMRQLLSGDLVRDGGGRWDRHDGQADEPADRLGDLELLTLEDIVGAWGTDKARFRRADAQFDRYCDALSAQDGLLSDEELGALGELRAIWRLARERLPA</sequence>
<dbReference type="CDD" id="cd09176">
    <property type="entry name" value="PLDc_unchar6"/>
    <property type="match status" value="1"/>
</dbReference>
<evidence type="ECO:0000313" key="2">
    <source>
        <dbReference type="Proteomes" id="UP000663508"/>
    </source>
</evidence>
<reference evidence="1" key="1">
    <citation type="submission" date="2020-11" db="EMBL/GenBank/DDBJ databases">
        <title>Complete genome sequence of a novel pathogenic Methylobacterium strain isolated from rice in Vietnam.</title>
        <authorList>
            <person name="Lai K."/>
            <person name="Okazaki S."/>
            <person name="Higashi K."/>
            <person name="Mori H."/>
            <person name="Toyoda A."/>
            <person name="Kurokawa K."/>
        </authorList>
    </citation>
    <scope>NUCLEOTIDE SEQUENCE</scope>
    <source>
        <strain evidence="1">VL1</strain>
    </source>
</reference>
<accession>A0A8H8WZC3</accession>
<dbReference type="EMBL" id="AP024145">
    <property type="protein sequence ID" value="BCM86712.1"/>
    <property type="molecule type" value="Genomic_DNA"/>
</dbReference>
<evidence type="ECO:0000313" key="1">
    <source>
        <dbReference type="EMBL" id="BCM86712.1"/>
    </source>
</evidence>
<gene>
    <name evidence="1" type="ORF">mvi_51730</name>
</gene>
<dbReference type="AlphaFoldDB" id="A0A8H8WZC3"/>
<dbReference type="Gene3D" id="3.30.870.10">
    <property type="entry name" value="Endonuclease Chain A"/>
    <property type="match status" value="1"/>
</dbReference>